<dbReference type="InterPro" id="IPR047187">
    <property type="entry name" value="SF1_C_Upf1"/>
</dbReference>
<dbReference type="InterPro" id="IPR045055">
    <property type="entry name" value="DNA2/NAM7-like"/>
</dbReference>
<dbReference type="GO" id="GO:0005694">
    <property type="term" value="C:chromosome"/>
    <property type="evidence" value="ECO:0007669"/>
    <property type="project" value="UniProtKB-ARBA"/>
</dbReference>
<evidence type="ECO:0000256" key="3">
    <source>
        <dbReference type="ARBA" id="ARBA00022806"/>
    </source>
</evidence>
<dbReference type="GO" id="GO:0016787">
    <property type="term" value="F:hydrolase activity"/>
    <property type="evidence" value="ECO:0007669"/>
    <property type="project" value="UniProtKB-KW"/>
</dbReference>
<dbReference type="FunFam" id="3.40.50.300:FF:000326">
    <property type="entry name" value="P-loop containing nucleoside triphosphate hydrolase"/>
    <property type="match status" value="1"/>
</dbReference>
<evidence type="ECO:0000259" key="7">
    <source>
        <dbReference type="Pfam" id="PF13087"/>
    </source>
</evidence>
<dbReference type="InterPro" id="IPR027417">
    <property type="entry name" value="P-loop_NTPase"/>
</dbReference>
<dbReference type="InterPro" id="IPR045529">
    <property type="entry name" value="DUF6469"/>
</dbReference>
<feature type="domain" description="DNA2/NAM7 helicase-like C-terminal" evidence="7">
    <location>
        <begin position="1594"/>
        <end position="1693"/>
    </location>
</feature>
<dbReference type="InterPro" id="IPR041679">
    <property type="entry name" value="DNA2/NAM7-like_C"/>
</dbReference>
<dbReference type="Pfam" id="PF20073">
    <property type="entry name" value="DUF6469"/>
    <property type="match status" value="2"/>
</dbReference>
<accession>A0A5A7PRH3</accession>
<reference evidence="10" key="1">
    <citation type="journal article" date="2019" name="Curr. Biol.">
        <title>Genome Sequence of Striga asiatica Provides Insight into the Evolution of Plant Parasitism.</title>
        <authorList>
            <person name="Yoshida S."/>
            <person name="Kim S."/>
            <person name="Wafula E.K."/>
            <person name="Tanskanen J."/>
            <person name="Kim Y.M."/>
            <person name="Honaas L."/>
            <person name="Yang Z."/>
            <person name="Spallek T."/>
            <person name="Conn C.E."/>
            <person name="Ichihashi Y."/>
            <person name="Cheong K."/>
            <person name="Cui S."/>
            <person name="Der J.P."/>
            <person name="Gundlach H."/>
            <person name="Jiao Y."/>
            <person name="Hori C."/>
            <person name="Ishida J.K."/>
            <person name="Kasahara H."/>
            <person name="Kiba T."/>
            <person name="Kim M.S."/>
            <person name="Koo N."/>
            <person name="Laohavisit A."/>
            <person name="Lee Y.H."/>
            <person name="Lumba S."/>
            <person name="McCourt P."/>
            <person name="Mortimer J.C."/>
            <person name="Mutuku J.M."/>
            <person name="Nomura T."/>
            <person name="Sasaki-Sekimoto Y."/>
            <person name="Seto Y."/>
            <person name="Wang Y."/>
            <person name="Wakatake T."/>
            <person name="Sakakibara H."/>
            <person name="Demura T."/>
            <person name="Yamaguchi S."/>
            <person name="Yoneyama K."/>
            <person name="Manabe R.I."/>
            <person name="Nelson D.C."/>
            <person name="Schulman A.H."/>
            <person name="Timko M.P."/>
            <person name="dePamphilis C.W."/>
            <person name="Choi D."/>
            <person name="Shirasu K."/>
        </authorList>
    </citation>
    <scope>NUCLEOTIDE SEQUENCE [LARGE SCALE GENOMIC DNA]</scope>
    <source>
        <strain evidence="10">cv. UVA1</strain>
    </source>
</reference>
<keyword evidence="1" id="KW-0547">Nucleotide-binding</keyword>
<dbReference type="Pfam" id="PF13087">
    <property type="entry name" value="AAA_12"/>
    <property type="match status" value="2"/>
</dbReference>
<feature type="transmembrane region" description="Helical" evidence="5">
    <location>
        <begin position="2104"/>
        <end position="2124"/>
    </location>
</feature>
<keyword evidence="2 9" id="KW-0378">Hydrolase</keyword>
<evidence type="ECO:0000256" key="1">
    <source>
        <dbReference type="ARBA" id="ARBA00022741"/>
    </source>
</evidence>
<dbReference type="Gene3D" id="3.40.50.300">
    <property type="entry name" value="P-loop containing nucleotide triphosphate hydrolases"/>
    <property type="match status" value="5"/>
</dbReference>
<dbReference type="EMBL" id="BKCP01004960">
    <property type="protein sequence ID" value="GER34867.1"/>
    <property type="molecule type" value="Genomic_DNA"/>
</dbReference>
<dbReference type="GO" id="GO:0004386">
    <property type="term" value="F:helicase activity"/>
    <property type="evidence" value="ECO:0007669"/>
    <property type="project" value="UniProtKB-KW"/>
</dbReference>
<evidence type="ECO:0000259" key="8">
    <source>
        <dbReference type="Pfam" id="PF20073"/>
    </source>
</evidence>
<dbReference type="Pfam" id="PF13086">
    <property type="entry name" value="AAA_11"/>
    <property type="match status" value="2"/>
</dbReference>
<keyword evidence="4" id="KW-0067">ATP-binding</keyword>
<dbReference type="SUPFAM" id="SSF52540">
    <property type="entry name" value="P-loop containing nucleoside triphosphate hydrolases"/>
    <property type="match status" value="2"/>
</dbReference>
<keyword evidence="5" id="KW-0812">Transmembrane</keyword>
<evidence type="ECO:0000256" key="4">
    <source>
        <dbReference type="ARBA" id="ARBA00022840"/>
    </source>
</evidence>
<organism evidence="9 10">
    <name type="scientific">Striga asiatica</name>
    <name type="common">Asiatic witchweed</name>
    <name type="synonym">Buchnera asiatica</name>
    <dbReference type="NCBI Taxonomy" id="4170"/>
    <lineage>
        <taxon>Eukaryota</taxon>
        <taxon>Viridiplantae</taxon>
        <taxon>Streptophyta</taxon>
        <taxon>Embryophyta</taxon>
        <taxon>Tracheophyta</taxon>
        <taxon>Spermatophyta</taxon>
        <taxon>Magnoliopsida</taxon>
        <taxon>eudicotyledons</taxon>
        <taxon>Gunneridae</taxon>
        <taxon>Pentapetalae</taxon>
        <taxon>asterids</taxon>
        <taxon>lamiids</taxon>
        <taxon>Lamiales</taxon>
        <taxon>Orobanchaceae</taxon>
        <taxon>Buchnereae</taxon>
        <taxon>Striga</taxon>
    </lineage>
</organism>
<feature type="domain" description="DNA2/NAM7 helicase helicase" evidence="6">
    <location>
        <begin position="1204"/>
        <end position="1586"/>
    </location>
</feature>
<dbReference type="GO" id="GO:0005524">
    <property type="term" value="F:ATP binding"/>
    <property type="evidence" value="ECO:0007669"/>
    <property type="project" value="UniProtKB-KW"/>
</dbReference>
<evidence type="ECO:0000313" key="9">
    <source>
        <dbReference type="EMBL" id="GER34867.1"/>
    </source>
</evidence>
<sequence>MVGSKMKKEDVVPGLIDIVLSWSLPDIMTQHLYGDKLNPIPDTFTSAKHYLNSFVLPLIEETRADLRSCVEGVHSAPSRKIHGVKMRKKLETETSKNSFLYQLTLERSINPGAYEPSCGDLIALTEMRPNCVDDLNGRKRQYLVAFVRRVLYGGIVITVLSSQPISFQRKLDPLFAVYLTNLTTNIRIWTALHPGEGANMRIINSVLCVNPSIEEKCTICSSNEREAADLLGLNDSQRNAIVDSLALAECRHLNTVKLLWGPPGTGKTKTIATLASALLKMGKRALACAPTNVAVMGIAKRLMTCRLGGGNNNPVHAAYGMGDVVLFGNGKRMMIDEHEDLHDVFLDSRVSALIKCLNPLSGWTGSVDQMVGLLEYPREHYRQYLAQQKPKSDDDKEKCDEKEAILNVQLTFEEFVMKTFAAVRDRLIFCITGFCTHLPTSFLPPETVKRMIDILDMLKQYNASLHNADKGNKGCLEEALIRIKCLNTLKFLREYLQVPRRKGYHGMKNFCLQNACLIFCTVSSSAKLHTKKMKPFEMVIIDEAAQLKECESCIPLQLNGVRNAILVGDEKQLPAMVISKTCEKAGFGRSLFQRLVMLGHGRHLLDIQYRMHPSISLFPNKEFYGEQITDGQNVTEKAYEKCFLKEQQFGSYSFINVTHGREEFDRRQSWINTAEVSVVAQIVSRLKCRNSKQKVRVGCLSPYKGQVAAIQEALGNTYSTDPKHEFSVNVRTVDGFQGGEEDVIIISTVRCNRNGSVGFLDNHNRTNVALTRARYCLWIIGNSSTLLNSGSVWQKLVMNAKNRGCFYNSYEDVDLAMGVGDALIELRQLNSLFSTESVLFKEAKWKVCFSREFHQSISRYRDLGILKEVFALLVKLSNGWHRKNKVETGEDTCQLLELCDVKGPLKLIWTVDILRENSTDTQVIKILDILPQSEIAEMVKKFNVTLGNYTVNQMNRCLCKQTEGDLLVPMTWPVDATSGSSELATRLAAISLRDDEPARPVNPIPDTFTTARQYLNSFIDPLIEETHADLHSSLMGLHSAPLCEISDVKKGKKFNPPKTLVYSITTLKKADQKARTTYEPQCGDLFALTEVRPKCVDDLNGRQMSYVIALVNVVKEDEITILSSKPIAFEKADEENGKKGPPLFAVYLANLTTNRRIWNALHPDEGANMKIIESVLKVYPTTKDKCPICPSMMAITAAADLHGLNDSQREAVIDSLALAQCGHRITVKLMWGPPGTGKTKTVATLVSALLKTRHRTLACAPTNIAIIGVAKRLVTCLLGINSIPAGHDTYGLGDVILFGNGKRMKIDEHEELHDVFLDDRVSVLAKCFAPITGWKGSLNEMINLLADPIGQYQRYRDGGSDDEEDDASKPSSGWLSWFWRKLIIQDVKEMKKKIPRPQKVDAQYWTFEEFVTNTFIAVRDRLIDCEAGLSTHLPTSCLSLEILKKMIEVLDMLRLFETHLLINAGFGNNLHFEQALVGSENATLCKIRLECLNGLRFLREKFQVPLLQEYFAIKQFCLQNACLIFCTVSSSAKLHTEGMTPLELVIIDEAAQLKECESCIPLQLNGVRHAILVGDEKQLPAMVISKICEKAAFGRSLFERLVMLGHGKHLLNVQYRMHPSISLFPNKEFYAKQISDGLNVTGKAYEKRFLKEKLFGSYSFINVTHGKEEFDSRHSRKNVAEVSVVAQIVSRLIDGFQGGEEDVIIISTVRCNGNGSVGFLDNHNRTNVALTRARYCLWIIGNSSTLLNSGSVWQKLVINAKNRGCFYNAYEDVDLSMAVGNALIELRQLDSLFSMDSVLFKVAKWKVCFSREFHQSITRYRDLGILKEVVALLVKLSNGWRQKNKVETGEDTCQLLELCDVKGPLKLIWTVDILREDSTDTQVIKILDILPQSEIAEMAKKFIVMSENYTVGQMNRCLCKQTDGDLLVPMTWPVDVKAGSGYSSSELATQLEAIGLRASGYSSSELATQLAAIGLRDEPAGSFTTRSLFSSLVKMKWPVNPQQQLFVSFSARLHIAPPLKVASLSSITALNLAVSTFLDFLFSLPILFCPSHFSLFSRDYNNGGCIFGWIFFALLRDKVKSARSPVVLEQIQCFQSVNPPFLELIDGFLFFSLSSIILRILLFISGTK</sequence>
<name>A0A5A7PRH3_STRAF</name>
<dbReference type="Proteomes" id="UP000325081">
    <property type="component" value="Unassembled WGS sequence"/>
</dbReference>
<feature type="domain" description="DUF6469" evidence="8">
    <location>
        <begin position="113"/>
        <end position="193"/>
    </location>
</feature>
<dbReference type="CDD" id="cd18808">
    <property type="entry name" value="SF1_C_Upf1"/>
    <property type="match status" value="2"/>
</dbReference>
<keyword evidence="3" id="KW-0347">Helicase</keyword>
<evidence type="ECO:0000256" key="2">
    <source>
        <dbReference type="ARBA" id="ARBA00022801"/>
    </source>
</evidence>
<gene>
    <name evidence="9" type="ORF">STAS_11116</name>
</gene>
<evidence type="ECO:0000256" key="5">
    <source>
        <dbReference type="SAM" id="Phobius"/>
    </source>
</evidence>
<dbReference type="OrthoDB" id="6513042at2759"/>
<dbReference type="PANTHER" id="PTHR10887:SF522">
    <property type="entry name" value="P-LOOP CONTAINING NUCLEOSIDE TRIPHOSPHATE HYDROLASES SUPERFAMILY PROTEIN"/>
    <property type="match status" value="1"/>
</dbReference>
<protein>
    <submittedName>
        <fullName evidence="9">P-loop containing nucleoside triphosphatehydrolases superfamily protein</fullName>
    </submittedName>
</protein>
<keyword evidence="10" id="KW-1185">Reference proteome</keyword>
<feature type="domain" description="DNA2/NAM7 helicase helicase" evidence="6">
    <location>
        <begin position="233"/>
        <end position="580"/>
    </location>
</feature>
<keyword evidence="5" id="KW-1133">Transmembrane helix</keyword>
<proteinExistence type="predicted"/>
<dbReference type="PANTHER" id="PTHR10887">
    <property type="entry name" value="DNA2/NAM7 HELICASE FAMILY"/>
    <property type="match status" value="1"/>
</dbReference>
<comment type="caution">
    <text evidence="9">The sequence shown here is derived from an EMBL/GenBank/DDBJ whole genome shotgun (WGS) entry which is preliminary data.</text>
</comment>
<evidence type="ECO:0000259" key="6">
    <source>
        <dbReference type="Pfam" id="PF13086"/>
    </source>
</evidence>
<dbReference type="InterPro" id="IPR041677">
    <property type="entry name" value="DNA2/NAM7_AAA_11"/>
</dbReference>
<feature type="domain" description="DNA2/NAM7 helicase-like C-terminal" evidence="7">
    <location>
        <begin position="588"/>
        <end position="783"/>
    </location>
</feature>
<keyword evidence="5" id="KW-0472">Membrane</keyword>
<feature type="domain" description="DUF6469" evidence="8">
    <location>
        <begin position="1057"/>
        <end position="1162"/>
    </location>
</feature>
<evidence type="ECO:0000313" key="10">
    <source>
        <dbReference type="Proteomes" id="UP000325081"/>
    </source>
</evidence>